<dbReference type="InterPro" id="IPR039357">
    <property type="entry name" value="SRD5A/TECR"/>
</dbReference>
<accession>A0A371D9S3</accession>
<evidence type="ECO:0000259" key="7">
    <source>
        <dbReference type="Pfam" id="PF02544"/>
    </source>
</evidence>
<dbReference type="EMBL" id="KZ857406">
    <property type="protein sequence ID" value="RDX49295.1"/>
    <property type="molecule type" value="Genomic_DNA"/>
</dbReference>
<gene>
    <name evidence="8" type="ORF">OH76DRAFT_545386</name>
</gene>
<dbReference type="AlphaFoldDB" id="A0A371D9S3"/>
<dbReference type="STRING" id="139420.A0A371D9S3"/>
<feature type="transmembrane region" description="Helical" evidence="6">
    <location>
        <begin position="164"/>
        <end position="181"/>
    </location>
</feature>
<dbReference type="Pfam" id="PF02544">
    <property type="entry name" value="Steroid_dh"/>
    <property type="match status" value="2"/>
</dbReference>
<feature type="transmembrane region" description="Helical" evidence="6">
    <location>
        <begin position="95"/>
        <end position="113"/>
    </location>
</feature>
<dbReference type="GO" id="GO:0016020">
    <property type="term" value="C:membrane"/>
    <property type="evidence" value="ECO:0007669"/>
    <property type="project" value="UniProtKB-SubCell"/>
</dbReference>
<evidence type="ECO:0000313" key="9">
    <source>
        <dbReference type="Proteomes" id="UP000256964"/>
    </source>
</evidence>
<evidence type="ECO:0000313" key="8">
    <source>
        <dbReference type="EMBL" id="RDX49295.1"/>
    </source>
</evidence>
<sequence>MAPFLLDVSKAQVAYDTARKWFALVPPFFLPPTLFIDAPFGRFASLQKSIFTVDGIRSWIFMELVSFGTFIYTYTHSPLSPKAAGSAPPLTLTHPPTFLASLFLTHYLNRAIISPLRTPSRSNSHLSVVLSAVVFNTLNGSLMGSYLSSPAAQTYLAGAFQRPLFWFGVALWAVGFAGNIYHDEILLNLRRSAKAKGKDKADDDNNGKDKSKGEHYAIPHGALYRFISYPNYFCEWAEWLGFALAAAPAPSFASVAAFTATVSPPWIFFFNELWLMLPRAYKGHKWYHSRFPDYPKERKAVIPFVL</sequence>
<organism evidence="8 9">
    <name type="scientific">Lentinus brumalis</name>
    <dbReference type="NCBI Taxonomy" id="2498619"/>
    <lineage>
        <taxon>Eukaryota</taxon>
        <taxon>Fungi</taxon>
        <taxon>Dikarya</taxon>
        <taxon>Basidiomycota</taxon>
        <taxon>Agaricomycotina</taxon>
        <taxon>Agaricomycetes</taxon>
        <taxon>Polyporales</taxon>
        <taxon>Polyporaceae</taxon>
        <taxon>Lentinus</taxon>
    </lineage>
</organism>
<dbReference type="GO" id="GO:0016627">
    <property type="term" value="F:oxidoreductase activity, acting on the CH-CH group of donors"/>
    <property type="evidence" value="ECO:0007669"/>
    <property type="project" value="InterPro"/>
</dbReference>
<reference evidence="8 9" key="1">
    <citation type="journal article" date="2018" name="Biotechnol. Biofuels">
        <title>Integrative visual omics of the white-rot fungus Polyporus brumalis exposes the biotechnological potential of its oxidative enzymes for delignifying raw plant biomass.</title>
        <authorList>
            <person name="Miyauchi S."/>
            <person name="Rancon A."/>
            <person name="Drula E."/>
            <person name="Hage H."/>
            <person name="Chaduli D."/>
            <person name="Favel A."/>
            <person name="Grisel S."/>
            <person name="Henrissat B."/>
            <person name="Herpoel-Gimbert I."/>
            <person name="Ruiz-Duenas F.J."/>
            <person name="Chevret D."/>
            <person name="Hainaut M."/>
            <person name="Lin J."/>
            <person name="Wang M."/>
            <person name="Pangilinan J."/>
            <person name="Lipzen A."/>
            <person name="Lesage-Meessen L."/>
            <person name="Navarro D."/>
            <person name="Riley R."/>
            <person name="Grigoriev I.V."/>
            <person name="Zhou S."/>
            <person name="Raouche S."/>
            <person name="Rosso M.N."/>
        </authorList>
    </citation>
    <scope>NUCLEOTIDE SEQUENCE [LARGE SCALE GENOMIC DNA]</scope>
    <source>
        <strain evidence="8 9">BRFM 1820</strain>
    </source>
</reference>
<evidence type="ECO:0000256" key="6">
    <source>
        <dbReference type="SAM" id="Phobius"/>
    </source>
</evidence>
<evidence type="ECO:0000256" key="3">
    <source>
        <dbReference type="ARBA" id="ARBA00022692"/>
    </source>
</evidence>
<comment type="subcellular location">
    <subcellularLocation>
        <location evidence="1">Membrane</location>
        <topology evidence="1">Multi-pass membrane protein</topology>
    </subcellularLocation>
</comment>
<evidence type="ECO:0000256" key="5">
    <source>
        <dbReference type="ARBA" id="ARBA00023136"/>
    </source>
</evidence>
<feature type="domain" description="3-oxo-5-alpha-steroid 4-dehydrogenase C-terminal" evidence="7">
    <location>
        <begin position="210"/>
        <end position="306"/>
    </location>
</feature>
<feature type="domain" description="3-oxo-5-alpha-steroid 4-dehydrogenase C-terminal" evidence="7">
    <location>
        <begin position="125"/>
        <end position="196"/>
    </location>
</feature>
<dbReference type="Proteomes" id="UP000256964">
    <property type="component" value="Unassembled WGS sequence"/>
</dbReference>
<feature type="transmembrane region" description="Helical" evidence="6">
    <location>
        <begin position="20"/>
        <end position="44"/>
    </location>
</feature>
<feature type="transmembrane region" description="Helical" evidence="6">
    <location>
        <begin position="56"/>
        <end position="75"/>
    </location>
</feature>
<feature type="transmembrane region" description="Helical" evidence="6">
    <location>
        <begin position="125"/>
        <end position="144"/>
    </location>
</feature>
<evidence type="ECO:0000256" key="2">
    <source>
        <dbReference type="ARBA" id="ARBA00007742"/>
    </source>
</evidence>
<keyword evidence="3 6" id="KW-0812">Transmembrane</keyword>
<keyword evidence="5 6" id="KW-0472">Membrane</keyword>
<comment type="similarity">
    <text evidence="2">Belongs to the steroid 5-alpha reductase family.</text>
</comment>
<dbReference type="InterPro" id="IPR001104">
    <property type="entry name" value="3-oxo-5_a-steroid_4-DH_C"/>
</dbReference>
<dbReference type="PANTHER" id="PTHR10556:SF43">
    <property type="entry name" value="STEROID 5-ALPHA-REDUCTASE DET2"/>
    <property type="match status" value="1"/>
</dbReference>
<dbReference type="OrthoDB" id="5788137at2759"/>
<dbReference type="PROSITE" id="PS50244">
    <property type="entry name" value="S5A_REDUCTASE"/>
    <property type="match status" value="1"/>
</dbReference>
<keyword evidence="9" id="KW-1185">Reference proteome</keyword>
<dbReference type="GO" id="GO:0006629">
    <property type="term" value="P:lipid metabolic process"/>
    <property type="evidence" value="ECO:0007669"/>
    <property type="project" value="InterPro"/>
</dbReference>
<dbReference type="Gene3D" id="1.20.120.1630">
    <property type="match status" value="1"/>
</dbReference>
<evidence type="ECO:0000256" key="1">
    <source>
        <dbReference type="ARBA" id="ARBA00004141"/>
    </source>
</evidence>
<evidence type="ECO:0000256" key="4">
    <source>
        <dbReference type="ARBA" id="ARBA00022989"/>
    </source>
</evidence>
<name>A0A371D9S3_9APHY</name>
<protein>
    <recommendedName>
        <fullName evidence="7">3-oxo-5-alpha-steroid 4-dehydrogenase C-terminal domain-containing protein</fullName>
    </recommendedName>
</protein>
<dbReference type="PANTHER" id="PTHR10556">
    <property type="entry name" value="3-OXO-5-ALPHA-STEROID 4-DEHYDROGENASE"/>
    <property type="match status" value="1"/>
</dbReference>
<keyword evidence="4 6" id="KW-1133">Transmembrane helix</keyword>
<proteinExistence type="inferred from homology"/>